<keyword evidence="5 6" id="KW-0472">Membrane</keyword>
<keyword evidence="2" id="KW-1003">Cell membrane</keyword>
<dbReference type="EMBL" id="CP012661">
    <property type="protein sequence ID" value="AMY70567.1"/>
    <property type="molecule type" value="Genomic_DNA"/>
</dbReference>
<accession>A0A159Z5M3</accession>
<evidence type="ECO:0000256" key="3">
    <source>
        <dbReference type="ARBA" id="ARBA00022692"/>
    </source>
</evidence>
<feature type="transmembrane region" description="Helical" evidence="6">
    <location>
        <begin position="7"/>
        <end position="28"/>
    </location>
</feature>
<dbReference type="KEGG" id="daa:AKL17_3335"/>
<feature type="transmembrane region" description="Helical" evidence="6">
    <location>
        <begin position="335"/>
        <end position="357"/>
    </location>
</feature>
<protein>
    <submittedName>
        <fullName evidence="7">O-antigen translocase</fullName>
    </submittedName>
</protein>
<feature type="transmembrane region" description="Helical" evidence="6">
    <location>
        <begin position="40"/>
        <end position="59"/>
    </location>
</feature>
<feature type="transmembrane region" description="Helical" evidence="6">
    <location>
        <begin position="364"/>
        <end position="385"/>
    </location>
</feature>
<evidence type="ECO:0000256" key="5">
    <source>
        <dbReference type="ARBA" id="ARBA00023136"/>
    </source>
</evidence>
<dbReference type="GO" id="GO:0005886">
    <property type="term" value="C:plasma membrane"/>
    <property type="evidence" value="ECO:0007669"/>
    <property type="project" value="UniProtKB-SubCell"/>
</dbReference>
<dbReference type="STRING" id="1335048.AKL17_3335"/>
<feature type="transmembrane region" description="Helical" evidence="6">
    <location>
        <begin position="236"/>
        <end position="257"/>
    </location>
</feature>
<sequence>MKPRGIFRGGAIVGIGVVVSQAINILSYPILSRLFTPEDFGAFSLFFFGMQVLGASLAGRYEQAIMLCRTPTRAHHALSLAQVTALLATGLLVALFGLFAAQLDALTDANLGAYWMAVPIAGFFVSVQTSLTFLAVRYGQYGLVSTARIVKSAAAFLIQIVLVYSIWGGVGALIAGETLGAALSILPVLRAERTRGQRSIFHTRRGRRHALRLAAVYVDQPLWNLPHVFISQLARWVMAMMIAALYTTADAGAYFMMFRVVMMPSTLVSGSLSQVFFRAAAEEQRATGRFTSALKSVVLPLLGLGLLATLVLMLLGPWLFAAVLGEQWRSAGEMAVIFAPYMVLQMVLATVAPSYLLGGRQRSMLGVASLQTAVFLVGFWLGHVIMHDIRWAIGASVWLSVPYMAGMLLWYWRMARTRMVPNERTLNNE</sequence>
<organism evidence="7 8">
    <name type="scientific">Frigidibacter mobilis</name>
    <dbReference type="NCBI Taxonomy" id="1335048"/>
    <lineage>
        <taxon>Bacteria</taxon>
        <taxon>Pseudomonadati</taxon>
        <taxon>Pseudomonadota</taxon>
        <taxon>Alphaproteobacteria</taxon>
        <taxon>Rhodobacterales</taxon>
        <taxon>Paracoccaceae</taxon>
        <taxon>Frigidibacter</taxon>
    </lineage>
</organism>
<dbReference type="AlphaFoldDB" id="A0A159Z5M3"/>
<feature type="transmembrane region" description="Helical" evidence="6">
    <location>
        <begin position="148"/>
        <end position="167"/>
    </location>
</feature>
<evidence type="ECO:0000256" key="1">
    <source>
        <dbReference type="ARBA" id="ARBA00004651"/>
    </source>
</evidence>
<keyword evidence="8" id="KW-1185">Reference proteome</keyword>
<feature type="transmembrane region" description="Helical" evidence="6">
    <location>
        <begin position="391"/>
        <end position="412"/>
    </location>
</feature>
<reference evidence="7 8" key="1">
    <citation type="submission" date="2015-09" db="EMBL/GenBank/DDBJ databases">
        <title>Complete genome sequence of Defluviimonas alba cai42t isolated from an oilfield in Xinjiang.</title>
        <authorList>
            <person name="Geng S."/>
            <person name="Pan X."/>
            <person name="Wu X."/>
        </authorList>
    </citation>
    <scope>NUCLEOTIDE SEQUENCE [LARGE SCALE GENOMIC DNA]</scope>
    <source>
        <strain evidence="8">cai42</strain>
    </source>
</reference>
<feature type="transmembrane region" description="Helical" evidence="6">
    <location>
        <begin position="297"/>
        <end position="323"/>
    </location>
</feature>
<dbReference type="PANTHER" id="PTHR30250:SF11">
    <property type="entry name" value="O-ANTIGEN TRANSPORTER-RELATED"/>
    <property type="match status" value="1"/>
</dbReference>
<gene>
    <name evidence="7" type="ORF">AKL17_3335</name>
</gene>
<evidence type="ECO:0000313" key="8">
    <source>
        <dbReference type="Proteomes" id="UP000076128"/>
    </source>
</evidence>
<keyword evidence="3 6" id="KW-0812">Transmembrane</keyword>
<dbReference type="InterPro" id="IPR050833">
    <property type="entry name" value="Poly_Biosynth_Transport"/>
</dbReference>
<comment type="subcellular location">
    <subcellularLocation>
        <location evidence="1">Cell membrane</location>
        <topology evidence="1">Multi-pass membrane protein</topology>
    </subcellularLocation>
</comment>
<feature type="transmembrane region" description="Helical" evidence="6">
    <location>
        <begin position="113"/>
        <end position="136"/>
    </location>
</feature>
<proteinExistence type="predicted"/>
<name>A0A159Z5M3_9RHOB</name>
<dbReference type="Pfam" id="PF13440">
    <property type="entry name" value="Polysacc_synt_3"/>
    <property type="match status" value="1"/>
</dbReference>
<dbReference type="Proteomes" id="UP000076128">
    <property type="component" value="Chromosome"/>
</dbReference>
<dbReference type="RefSeq" id="WP_066815206.1">
    <property type="nucleotide sequence ID" value="NZ_CP012661.1"/>
</dbReference>
<evidence type="ECO:0000313" key="7">
    <source>
        <dbReference type="EMBL" id="AMY70567.1"/>
    </source>
</evidence>
<evidence type="ECO:0000256" key="2">
    <source>
        <dbReference type="ARBA" id="ARBA00022475"/>
    </source>
</evidence>
<dbReference type="PATRIC" id="fig|1335048.3.peg.3464"/>
<evidence type="ECO:0000256" key="4">
    <source>
        <dbReference type="ARBA" id="ARBA00022989"/>
    </source>
</evidence>
<evidence type="ECO:0000256" key="6">
    <source>
        <dbReference type="SAM" id="Phobius"/>
    </source>
</evidence>
<dbReference type="OrthoDB" id="7605542at2"/>
<keyword evidence="4 6" id="KW-1133">Transmembrane helix</keyword>
<feature type="transmembrane region" description="Helical" evidence="6">
    <location>
        <begin position="80"/>
        <end position="101"/>
    </location>
</feature>
<dbReference type="PANTHER" id="PTHR30250">
    <property type="entry name" value="PST FAMILY PREDICTED COLANIC ACID TRANSPORTER"/>
    <property type="match status" value="1"/>
</dbReference>